<dbReference type="Gene3D" id="3.90.1570.10">
    <property type="entry name" value="tt1808, chain A"/>
    <property type="match status" value="1"/>
</dbReference>
<dbReference type="OrthoDB" id="7262039at2"/>
<dbReference type="AlphaFoldDB" id="A0A2S2CNH7"/>
<dbReference type="PANTHER" id="PTHR36558">
    <property type="entry name" value="GLR1098 PROTEIN"/>
    <property type="match status" value="1"/>
</dbReference>
<dbReference type="InterPro" id="IPR012296">
    <property type="entry name" value="Nuclease_put_TT1808"/>
</dbReference>
<accession>A0A2S2CNH7</accession>
<proteinExistence type="predicted"/>
<reference evidence="3" key="1">
    <citation type="submission" date="2018-05" db="EMBL/GenBank/DDBJ databases">
        <title>Azospirillum thermophila sp. nov., a novel isolated from hot spring.</title>
        <authorList>
            <person name="Zhao Z."/>
        </authorList>
    </citation>
    <scope>NUCLEOTIDE SEQUENCE [LARGE SCALE GENOMIC DNA]</scope>
    <source>
        <strain evidence="3">CFH 70021</strain>
    </source>
</reference>
<dbReference type="CDD" id="cd06260">
    <property type="entry name" value="DUF820-like"/>
    <property type="match status" value="1"/>
</dbReference>
<dbReference type="KEGG" id="azz:DEW08_06965"/>
<name>A0A2S2CNH7_9PROT</name>
<gene>
    <name evidence="2" type="ORF">DEW08_06965</name>
</gene>
<dbReference type="SUPFAM" id="SSF52980">
    <property type="entry name" value="Restriction endonuclease-like"/>
    <property type="match status" value="1"/>
</dbReference>
<dbReference type="InterPro" id="IPR008538">
    <property type="entry name" value="Uma2"/>
</dbReference>
<dbReference type="RefSeq" id="WP_109325682.1">
    <property type="nucleotide sequence ID" value="NZ_CP029353.1"/>
</dbReference>
<keyword evidence="3" id="KW-1185">Reference proteome</keyword>
<dbReference type="Proteomes" id="UP000245629">
    <property type="component" value="Chromosome 2"/>
</dbReference>
<protein>
    <recommendedName>
        <fullName evidence="1">Putative restriction endonuclease domain-containing protein</fullName>
    </recommendedName>
</protein>
<dbReference type="EMBL" id="CP029353">
    <property type="protein sequence ID" value="AWK86026.1"/>
    <property type="molecule type" value="Genomic_DNA"/>
</dbReference>
<feature type="domain" description="Putative restriction endonuclease" evidence="1">
    <location>
        <begin position="13"/>
        <end position="162"/>
    </location>
</feature>
<organism evidence="2 3">
    <name type="scientific">Azospirillum thermophilum</name>
    <dbReference type="NCBI Taxonomy" id="2202148"/>
    <lineage>
        <taxon>Bacteria</taxon>
        <taxon>Pseudomonadati</taxon>
        <taxon>Pseudomonadota</taxon>
        <taxon>Alphaproteobacteria</taxon>
        <taxon>Rhodospirillales</taxon>
        <taxon>Azospirillaceae</taxon>
        <taxon>Azospirillum</taxon>
    </lineage>
</organism>
<sequence>MGMSDPARPLMTVEEFLVWDDGTDTRYELIAGRPVAMAPPSPFHGALAAAILTQFASRLRPPCRTISEAGIAVADRSDSYFQADMAVTCRPLEAGMTQVPDPAVIVEVLSPSTEATDRGVKLPAYREIPSVQEILLLSSTRKRAELWHRRDGEWRVQDIIGDGVLQFGSLDVGISMAALYEGLL</sequence>
<evidence type="ECO:0000259" key="1">
    <source>
        <dbReference type="Pfam" id="PF05685"/>
    </source>
</evidence>
<dbReference type="PANTHER" id="PTHR36558:SF1">
    <property type="entry name" value="RESTRICTION ENDONUCLEASE DOMAIN-CONTAINING PROTEIN-RELATED"/>
    <property type="match status" value="1"/>
</dbReference>
<dbReference type="InterPro" id="IPR011335">
    <property type="entry name" value="Restrct_endonuc-II-like"/>
</dbReference>
<evidence type="ECO:0000313" key="3">
    <source>
        <dbReference type="Proteomes" id="UP000245629"/>
    </source>
</evidence>
<dbReference type="Pfam" id="PF05685">
    <property type="entry name" value="Uma2"/>
    <property type="match status" value="1"/>
</dbReference>
<evidence type="ECO:0000313" key="2">
    <source>
        <dbReference type="EMBL" id="AWK86026.1"/>
    </source>
</evidence>